<feature type="domain" description="EGF-like" evidence="13">
    <location>
        <begin position="18"/>
        <end position="57"/>
    </location>
</feature>
<evidence type="ECO:0000256" key="3">
    <source>
        <dbReference type="ARBA" id="ARBA00022525"/>
    </source>
</evidence>
<feature type="disulfide bond" evidence="12">
    <location>
        <begin position="1009"/>
        <end position="1036"/>
    </location>
</feature>
<dbReference type="InterPro" id="IPR050350">
    <property type="entry name" value="Compl-Cell_Adhes-Reg"/>
</dbReference>
<feature type="disulfide bond" evidence="12">
    <location>
        <begin position="1182"/>
        <end position="1209"/>
    </location>
</feature>
<keyword evidence="16" id="KW-1185">Reference proteome</keyword>
<feature type="disulfide bond" evidence="12">
    <location>
        <begin position="558"/>
        <end position="585"/>
    </location>
</feature>
<organism evidence="15 16">
    <name type="scientific">Eschrichtius robustus</name>
    <name type="common">California gray whale</name>
    <name type="synonym">Eschrichtius gibbosus</name>
    <dbReference type="NCBI Taxonomy" id="9764"/>
    <lineage>
        <taxon>Eukaryota</taxon>
        <taxon>Metazoa</taxon>
        <taxon>Chordata</taxon>
        <taxon>Craniata</taxon>
        <taxon>Vertebrata</taxon>
        <taxon>Euteleostomi</taxon>
        <taxon>Mammalia</taxon>
        <taxon>Eutheria</taxon>
        <taxon>Laurasiatheria</taxon>
        <taxon>Artiodactyla</taxon>
        <taxon>Whippomorpha</taxon>
        <taxon>Cetacea</taxon>
        <taxon>Mysticeti</taxon>
        <taxon>Eschrichtiidae</taxon>
        <taxon>Eschrichtius</taxon>
    </lineage>
</organism>
<feature type="domain" description="Sushi" evidence="14">
    <location>
        <begin position="1415"/>
        <end position="1473"/>
    </location>
</feature>
<feature type="disulfide bond" evidence="12">
    <location>
        <begin position="1240"/>
        <end position="1267"/>
    </location>
</feature>
<dbReference type="CDD" id="cd00054">
    <property type="entry name" value="EGF_CA"/>
    <property type="match status" value="1"/>
</dbReference>
<feature type="domain" description="Sushi" evidence="14">
    <location>
        <begin position="813"/>
        <end position="864"/>
    </location>
</feature>
<dbReference type="PANTHER" id="PTHR19325:SF575">
    <property type="entry name" value="LOCOMOTION-RELATED PROTEIN HIKARU GENKI"/>
    <property type="match status" value="1"/>
</dbReference>
<comment type="caution">
    <text evidence="11">Lacks conserved residue(s) required for the propagation of feature annotation.</text>
</comment>
<name>A0AB34HP53_ESCRO</name>
<feature type="disulfide bond" evidence="12">
    <location>
        <begin position="499"/>
        <end position="526"/>
    </location>
</feature>
<feature type="domain" description="Sushi" evidence="14">
    <location>
        <begin position="646"/>
        <end position="703"/>
    </location>
</feature>
<evidence type="ECO:0000259" key="13">
    <source>
        <dbReference type="PROSITE" id="PS50026"/>
    </source>
</evidence>
<feature type="domain" description="Sushi" evidence="14">
    <location>
        <begin position="412"/>
        <end position="470"/>
    </location>
</feature>
<dbReference type="PROSITE" id="PS01186">
    <property type="entry name" value="EGF_2"/>
    <property type="match status" value="1"/>
</dbReference>
<evidence type="ECO:0000256" key="4">
    <source>
        <dbReference type="ARBA" id="ARBA00022536"/>
    </source>
</evidence>
<dbReference type="InterPro" id="IPR000436">
    <property type="entry name" value="Sushi_SCR_CCP_dom"/>
</dbReference>
<dbReference type="PROSITE" id="PS50026">
    <property type="entry name" value="EGF_3"/>
    <property type="match status" value="1"/>
</dbReference>
<evidence type="ECO:0000313" key="16">
    <source>
        <dbReference type="Proteomes" id="UP001159641"/>
    </source>
</evidence>
<dbReference type="PROSITE" id="PS00010">
    <property type="entry name" value="ASX_HYDROXYL"/>
    <property type="match status" value="1"/>
</dbReference>
<evidence type="ECO:0000256" key="6">
    <source>
        <dbReference type="ARBA" id="ARBA00022729"/>
    </source>
</evidence>
<dbReference type="InterPro" id="IPR035976">
    <property type="entry name" value="Sushi/SCR/CCP_sf"/>
</dbReference>
<dbReference type="PROSITE" id="PS01187">
    <property type="entry name" value="EGF_CA"/>
    <property type="match status" value="1"/>
</dbReference>
<feature type="disulfide bond" evidence="12">
    <location>
        <begin position="674"/>
        <end position="701"/>
    </location>
</feature>
<feature type="domain" description="Sushi" evidence="14">
    <location>
        <begin position="59"/>
        <end position="110"/>
    </location>
</feature>
<evidence type="ECO:0000256" key="12">
    <source>
        <dbReference type="PROSITE-ProRule" id="PRU00302"/>
    </source>
</evidence>
<comment type="caution">
    <text evidence="15">The sequence shown here is derived from an EMBL/GenBank/DDBJ whole genome shotgun (WGS) entry which is preliminary data.</text>
</comment>
<sequence length="1617" mass="174882">MFCTDNGSWNGISPSCLDVDECAVGSDCSEHASCLNTNGSYICSCVPPYTGDGKNCAAVSCGAPASPDNGGIDGSSFTYGSKVTYSLQGPLVVECSASGSWDRAPPTCHLVFCGEPPAIKDAVTTGSNFTFGNTVTYTCKEGYTLAGPDTIECLANGKWSRSDQQCLAVSCDEPPGVEHASPETAHRLFGDIAFYYCSDGYSLADNSQLLCNAQGKWVPPEGQAMPRCIAHFCEKPPAVSYSILESVSKAKFAAGSVVSFKCMEGFVLNTSAKIECLRGGQWSPSPMSIQCIPVRCGEPPRIMNGYAIGSNYSFGAVVAYSCSRGFYIKGEKKSACEATGQWSSPIPTCHPVSCNEPPKVENGFLEHTTGRTFESEVRYRCNPGYKSVGSPVFVCQANRHWHSESPLSCIPLNCGKPPPIQNGYRKGENFEVGSKVQFFCNEGYELIGDHSWTCLKSGKWNKKPNQKCVPAKCPEPPLLENQLVLKELTTEVGVVTFSCKEGNALQGPSVLKCLPSQQWNDSFPVCKMVLCLPPPLISFGVPAPSPALHFGSTVKYSCVDGFFLRGDPTTFCQADGTWSSPLPECVPVECPQPEEILNGIIDVQGLAYLSTALYTCKPGFELVGNSTTLCGENGHWLGRKPTCKPIECPKPKEISNGKFSYTNLHYGQTITYSCDRGFRLKGPKALTCLETGDWDVDVPSCSAIHCDPPHPIENGFVEGADYSYGAMIIYSCFPGFQVAGHAMQTCEESGWSSSIPTCVLIDCGLPPHIDFGDCTKVRDGQEYFNQEEDMMEVPYLTPHPPHHLGTVAKTWGNTKGSPATHSAKFRYNTLVSYTCNPGYELLGNPVLICQEDGTWNGSAPSCISVECDLPVAPENGFLHFTDTTMGSAIQYSCKPGHTLVGSDVRLCLQNREWSGTSPRCEAISCPKPNLVMNGSIKGSNYTFLSILYYECNPGYVLNGTDRRTCQENKNWDRNEPICIPVDCGSPPVSANGQVKGEGYTFQKEVEYTCDEGFLLEGASSRVCLADGSWSGTTPICVPVRCAPPLQVANGVMDGLDYGFGKKVVFHCQDGYVLHGAPKLICQSDGNWDAQVPLCKPVNCGPPEDLAHGFPNGFSFYHGGHIQYQCFPGYKLHGSPSRKCLSNSSWSGSPPSCLPCTCSPPVIQNGAVNGTDFACGQAARIQCFKGFQLLGLSEITCEANGQWSSGFPRCEHTSCGSPPMIPNAFTSESGSLEENVITYNCRSGYVIRGSSDLICTEKGTWSQPYPVCEPLSCGPPPPVSSAVATGEVHTYGSKVKLSPVSCGKPESPEHGFVFGSEYSFESMIIYHCETGYELEGNRERVCQENGQWSGGVATCKKTKCEAPLGFLNGKAEVENSTAGPSVVYSCNRGYSLEGAPEASCTENGTWSYPVPLCKPNPCPVPFVIPENAVLSEKEFYVDQNVSIKCREGFLLQGQSIITCNPDETWTQTSARCEKISCGPPTHVENAIARGVHYQYGDMITYSCYSGYMLEGSLRSVCLENGTWTSPPVCRDLWLILLVFQLSVGSHVRMEVSANAQMLVPVQTAGWGVSVKSEKEDRLLTTAQPTSSPKMQDHLFLAVLDVPEFTQRHSNTVLGLVLF</sequence>
<feature type="disulfide bond" evidence="12">
    <location>
        <begin position="322"/>
        <end position="349"/>
    </location>
</feature>
<dbReference type="SMART" id="SM00032">
    <property type="entry name" value="CCP"/>
    <property type="match status" value="24"/>
</dbReference>
<dbReference type="GO" id="GO:0005576">
    <property type="term" value="C:extracellular region"/>
    <property type="evidence" value="ECO:0007669"/>
    <property type="project" value="UniProtKB-SubCell"/>
</dbReference>
<feature type="domain" description="Sushi" evidence="14">
    <location>
        <begin position="704"/>
        <end position="760"/>
    </location>
</feature>
<feature type="domain" description="Sushi" evidence="14">
    <location>
        <begin position="1299"/>
        <end position="1356"/>
    </location>
</feature>
<accession>A0AB34HP53</accession>
<dbReference type="CDD" id="cd00033">
    <property type="entry name" value="CCP"/>
    <property type="match status" value="24"/>
</dbReference>
<keyword evidence="9 12" id="KW-1015">Disulfide bond</keyword>
<dbReference type="PANTHER" id="PTHR19325">
    <property type="entry name" value="COMPLEMENT COMPONENT-RELATED SUSHI DOMAIN-CONTAINING"/>
    <property type="match status" value="1"/>
</dbReference>
<gene>
    <name evidence="15" type="ORF">J1605_019884</name>
</gene>
<protein>
    <recommendedName>
        <fullName evidence="17">Sushi, von Willebrand factor type A, EGF and pentraxin domain-containing protein 1</fullName>
    </recommendedName>
</protein>
<feature type="disulfide bond" evidence="12">
    <location>
        <begin position="893"/>
        <end position="920"/>
    </location>
</feature>
<feature type="disulfide bond" evidence="12">
    <location>
        <begin position="1067"/>
        <end position="1094"/>
    </location>
</feature>
<feature type="disulfide bond" evidence="12">
    <location>
        <begin position="1444"/>
        <end position="1471"/>
    </location>
</feature>
<evidence type="ECO:0000259" key="14">
    <source>
        <dbReference type="PROSITE" id="PS50923"/>
    </source>
</evidence>
<feature type="domain" description="Sushi" evidence="14">
    <location>
        <begin position="1357"/>
        <end position="1414"/>
    </location>
</feature>
<feature type="disulfide bond" evidence="12">
    <location>
        <begin position="1125"/>
        <end position="1152"/>
    </location>
</feature>
<feature type="domain" description="Sushi" evidence="14">
    <location>
        <begin position="1097"/>
        <end position="1154"/>
    </location>
</feature>
<feature type="domain" description="Sushi" evidence="14">
    <location>
        <begin position="1039"/>
        <end position="1096"/>
    </location>
</feature>
<evidence type="ECO:0000256" key="9">
    <source>
        <dbReference type="ARBA" id="ARBA00023157"/>
    </source>
</evidence>
<evidence type="ECO:0008006" key="17">
    <source>
        <dbReference type="Google" id="ProtNLM"/>
    </source>
</evidence>
<evidence type="ECO:0000256" key="10">
    <source>
        <dbReference type="ARBA" id="ARBA00023180"/>
    </source>
</evidence>
<dbReference type="InterPro" id="IPR049883">
    <property type="entry name" value="NOTCH1_EGF-like"/>
</dbReference>
<evidence type="ECO:0000256" key="1">
    <source>
        <dbReference type="ARBA" id="ARBA00004370"/>
    </source>
</evidence>
<keyword evidence="7" id="KW-0677">Repeat</keyword>
<feature type="disulfide bond" evidence="12">
    <location>
        <begin position="139"/>
        <end position="166"/>
    </location>
</feature>
<feature type="domain" description="Sushi" evidence="14">
    <location>
        <begin position="1212"/>
        <end position="1269"/>
    </location>
</feature>
<dbReference type="EMBL" id="JAIQCJ010001090">
    <property type="protein sequence ID" value="KAJ8792665.1"/>
    <property type="molecule type" value="Genomic_DNA"/>
</dbReference>
<dbReference type="Pfam" id="PF07645">
    <property type="entry name" value="EGF_CA"/>
    <property type="match status" value="1"/>
</dbReference>
<keyword evidence="10" id="KW-0325">Glycoprotein</keyword>
<proteinExistence type="predicted"/>
<feature type="domain" description="Sushi" evidence="14">
    <location>
        <begin position="923"/>
        <end position="980"/>
    </location>
</feature>
<dbReference type="InterPro" id="IPR000742">
    <property type="entry name" value="EGF"/>
</dbReference>
<evidence type="ECO:0000256" key="2">
    <source>
        <dbReference type="ARBA" id="ARBA00004613"/>
    </source>
</evidence>
<dbReference type="FunFam" id="2.10.70.10:FF:000003">
    <property type="entry name" value="Versican core protein"/>
    <property type="match status" value="3"/>
</dbReference>
<dbReference type="FunFam" id="2.10.70.10:FF:000183">
    <property type="entry name" value="Sushi, von Willebrand factor type A, EGF and pentraxin domain containing 1"/>
    <property type="match status" value="1"/>
</dbReference>
<feature type="domain" description="Sushi" evidence="14">
    <location>
        <begin position="294"/>
        <end position="351"/>
    </location>
</feature>
<feature type="domain" description="Sushi" evidence="14">
    <location>
        <begin position="1155"/>
        <end position="1211"/>
    </location>
</feature>
<dbReference type="GO" id="GO:0016020">
    <property type="term" value="C:membrane"/>
    <property type="evidence" value="ECO:0007669"/>
    <property type="project" value="UniProtKB-SubCell"/>
</dbReference>
<feature type="disulfide bond" evidence="12">
    <location>
        <begin position="835"/>
        <end position="862"/>
    </location>
</feature>
<dbReference type="InterPro" id="IPR018097">
    <property type="entry name" value="EGF_Ca-bd_CS"/>
</dbReference>
<dbReference type="GO" id="GO:0005509">
    <property type="term" value="F:calcium ion binding"/>
    <property type="evidence" value="ECO:0007669"/>
    <property type="project" value="InterPro"/>
</dbReference>
<dbReference type="FunFam" id="2.10.25.10:FF:000038">
    <property type="entry name" value="Fibrillin 2"/>
    <property type="match status" value="1"/>
</dbReference>
<feature type="disulfide bond" evidence="12">
    <location>
        <begin position="616"/>
        <end position="643"/>
    </location>
</feature>
<dbReference type="SMART" id="SM00179">
    <property type="entry name" value="EGF_CA"/>
    <property type="match status" value="1"/>
</dbReference>
<feature type="domain" description="Sushi" evidence="14">
    <location>
        <begin position="111"/>
        <end position="168"/>
    </location>
</feature>
<keyword evidence="8" id="KW-0472">Membrane</keyword>
<dbReference type="Proteomes" id="UP001159641">
    <property type="component" value="Unassembled WGS sequence"/>
</dbReference>
<feature type="domain" description="Sushi" evidence="14">
    <location>
        <begin position="231"/>
        <end position="293"/>
    </location>
</feature>
<dbReference type="InterPro" id="IPR000152">
    <property type="entry name" value="EGF-type_Asp/Asn_hydroxyl_site"/>
</dbReference>
<comment type="subcellular location">
    <subcellularLocation>
        <location evidence="1">Membrane</location>
    </subcellularLocation>
    <subcellularLocation>
        <location evidence="2">Secreted</location>
    </subcellularLocation>
</comment>
<feature type="disulfide bond" evidence="12">
    <location>
        <begin position="951"/>
        <end position="978"/>
    </location>
</feature>
<dbReference type="Pfam" id="PF00084">
    <property type="entry name" value="Sushi"/>
    <property type="match status" value="24"/>
</dbReference>
<feature type="domain" description="Sushi" evidence="14">
    <location>
        <begin position="169"/>
        <end position="230"/>
    </location>
</feature>
<evidence type="ECO:0000256" key="11">
    <source>
        <dbReference type="PROSITE-ProRule" id="PRU00076"/>
    </source>
</evidence>
<dbReference type="Gene3D" id="2.10.25.10">
    <property type="entry name" value="Laminin"/>
    <property type="match status" value="1"/>
</dbReference>
<dbReference type="InterPro" id="IPR001881">
    <property type="entry name" value="EGF-like_Ca-bd_dom"/>
</dbReference>
<feature type="domain" description="Sushi" evidence="14">
    <location>
        <begin position="981"/>
        <end position="1038"/>
    </location>
</feature>
<dbReference type="SUPFAM" id="SSF57196">
    <property type="entry name" value="EGF/Laminin"/>
    <property type="match status" value="1"/>
</dbReference>
<feature type="domain" description="Sushi" evidence="14">
    <location>
        <begin position="588"/>
        <end position="645"/>
    </location>
</feature>
<dbReference type="FunFam" id="2.10.70.10:FF:000011">
    <property type="entry name" value="CUB and sushi domain-containing protein 3 isoform A"/>
    <property type="match status" value="2"/>
</dbReference>
<feature type="disulfide bond" evidence="12">
    <location>
        <begin position="1327"/>
        <end position="1354"/>
    </location>
</feature>
<feature type="domain" description="Sushi" evidence="14">
    <location>
        <begin position="529"/>
        <end position="587"/>
    </location>
</feature>
<keyword evidence="4 11" id="KW-0245">EGF-like domain</keyword>
<dbReference type="Gene3D" id="2.10.70.10">
    <property type="entry name" value="Complement Module, domain 1"/>
    <property type="match status" value="24"/>
</dbReference>
<reference evidence="15 16" key="1">
    <citation type="submission" date="2022-11" db="EMBL/GenBank/DDBJ databases">
        <title>Whole genome sequence of Eschrichtius robustus ER-17-0199.</title>
        <authorList>
            <person name="Bruniche-Olsen A."/>
            <person name="Black A.N."/>
            <person name="Fields C.J."/>
            <person name="Walden K."/>
            <person name="Dewoody J.A."/>
        </authorList>
    </citation>
    <scope>NUCLEOTIDE SEQUENCE [LARGE SCALE GENOMIC DNA]</scope>
    <source>
        <strain evidence="15">ER-17-0199</strain>
        <tissue evidence="15">Blubber</tissue>
    </source>
</reference>
<evidence type="ECO:0000313" key="15">
    <source>
        <dbReference type="EMBL" id="KAJ8792665.1"/>
    </source>
</evidence>
<keyword evidence="3" id="KW-0964">Secreted</keyword>
<feature type="domain" description="Sushi" evidence="14">
    <location>
        <begin position="352"/>
        <end position="411"/>
    </location>
</feature>
<evidence type="ECO:0000256" key="7">
    <source>
        <dbReference type="ARBA" id="ARBA00022737"/>
    </source>
</evidence>
<dbReference type="SUPFAM" id="SSF57535">
    <property type="entry name" value="Complement control module/SCR domain"/>
    <property type="match status" value="24"/>
</dbReference>
<feature type="disulfide bond" evidence="12">
    <location>
        <begin position="233"/>
        <end position="276"/>
    </location>
</feature>
<feature type="domain" description="Sushi" evidence="14">
    <location>
        <begin position="865"/>
        <end position="922"/>
    </location>
</feature>
<keyword evidence="6" id="KW-0732">Signal</keyword>
<feature type="domain" description="Sushi" evidence="14">
    <location>
        <begin position="1474"/>
        <end position="1530"/>
    </location>
</feature>
<keyword evidence="5 12" id="KW-0768">Sushi</keyword>
<evidence type="ECO:0000256" key="8">
    <source>
        <dbReference type="ARBA" id="ARBA00023136"/>
    </source>
</evidence>
<feature type="domain" description="Sushi" evidence="14">
    <location>
        <begin position="471"/>
        <end position="528"/>
    </location>
</feature>
<dbReference type="PROSITE" id="PS50923">
    <property type="entry name" value="SUSHI"/>
    <property type="match status" value="24"/>
</dbReference>
<dbReference type="SMART" id="SM00181">
    <property type="entry name" value="EGF"/>
    <property type="match status" value="1"/>
</dbReference>
<feature type="disulfide bond" evidence="12">
    <location>
        <begin position="1385"/>
        <end position="1412"/>
    </location>
</feature>
<evidence type="ECO:0000256" key="5">
    <source>
        <dbReference type="ARBA" id="ARBA00022659"/>
    </source>
</evidence>